<evidence type="ECO:0000259" key="3">
    <source>
        <dbReference type="PROSITE" id="PS50102"/>
    </source>
</evidence>
<evidence type="ECO:0000313" key="11">
    <source>
        <dbReference type="EMBL" id="CAF4337291.1"/>
    </source>
</evidence>
<dbReference type="EMBL" id="CAJOBO010000654">
    <property type="protein sequence ID" value="CAF4266111.1"/>
    <property type="molecule type" value="Genomic_DNA"/>
</dbReference>
<evidence type="ECO:0000313" key="14">
    <source>
        <dbReference type="Proteomes" id="UP000663865"/>
    </source>
</evidence>
<evidence type="ECO:0000313" key="8">
    <source>
        <dbReference type="EMBL" id="CAF3738881.1"/>
    </source>
</evidence>
<dbReference type="Proteomes" id="UP000663825">
    <property type="component" value="Unassembled WGS sequence"/>
</dbReference>
<dbReference type="EMBL" id="CAJOBQ010000359">
    <property type="protein sequence ID" value="CAF4337291.1"/>
    <property type="molecule type" value="Genomic_DNA"/>
</dbReference>
<dbReference type="Proteomes" id="UP000663848">
    <property type="component" value="Unassembled WGS sequence"/>
</dbReference>
<dbReference type="EMBL" id="CAJNYV010003031">
    <property type="protein sequence ID" value="CAF3524585.1"/>
    <property type="molecule type" value="Genomic_DNA"/>
</dbReference>
<keyword evidence="1" id="KW-0694">RNA-binding</keyword>
<dbReference type="Proteomes" id="UP000663862">
    <property type="component" value="Unassembled WGS sequence"/>
</dbReference>
<dbReference type="Proteomes" id="UP000663872">
    <property type="component" value="Unassembled WGS sequence"/>
</dbReference>
<dbReference type="Proteomes" id="UP000663873">
    <property type="component" value="Unassembled WGS sequence"/>
</dbReference>
<evidence type="ECO:0000313" key="7">
    <source>
        <dbReference type="EMBL" id="CAF3582341.1"/>
    </source>
</evidence>
<feature type="domain" description="RRM" evidence="3">
    <location>
        <begin position="168"/>
        <end position="244"/>
    </location>
</feature>
<dbReference type="EMBL" id="CAJNYD010000014">
    <property type="protein sequence ID" value="CAF3176090.1"/>
    <property type="molecule type" value="Genomic_DNA"/>
</dbReference>
<dbReference type="Pfam" id="PF00076">
    <property type="entry name" value="RRM_1"/>
    <property type="match status" value="2"/>
</dbReference>
<evidence type="ECO:0000313" key="12">
    <source>
        <dbReference type="EMBL" id="CAF4487742.1"/>
    </source>
</evidence>
<evidence type="ECO:0000313" key="4">
    <source>
        <dbReference type="EMBL" id="CAF3176090.1"/>
    </source>
</evidence>
<dbReference type="PANTHER" id="PTHR32343">
    <property type="entry name" value="SERINE/ARGININE-RICH SPLICING FACTOR"/>
    <property type="match status" value="1"/>
</dbReference>
<keyword evidence="15" id="KW-1185">Reference proteome</keyword>
<evidence type="ECO:0000313" key="5">
    <source>
        <dbReference type="EMBL" id="CAF3308585.1"/>
    </source>
</evidence>
<name>A0A818IGJ7_9BILA</name>
<dbReference type="InterPro" id="IPR000504">
    <property type="entry name" value="RRM_dom"/>
</dbReference>
<dbReference type="SMART" id="SM00360">
    <property type="entry name" value="RRM"/>
    <property type="match status" value="2"/>
</dbReference>
<comment type="caution">
    <text evidence="6">The sequence shown here is derived from an EMBL/GenBank/DDBJ whole genome shotgun (WGS) entry which is preliminary data.</text>
</comment>
<feature type="domain" description="RRM" evidence="3">
    <location>
        <begin position="9"/>
        <end position="89"/>
    </location>
</feature>
<organism evidence="6 14">
    <name type="scientific">Rotaria socialis</name>
    <dbReference type="NCBI Taxonomy" id="392032"/>
    <lineage>
        <taxon>Eukaryota</taxon>
        <taxon>Metazoa</taxon>
        <taxon>Spiralia</taxon>
        <taxon>Gnathifera</taxon>
        <taxon>Rotifera</taxon>
        <taxon>Eurotatoria</taxon>
        <taxon>Bdelloidea</taxon>
        <taxon>Philodinida</taxon>
        <taxon>Philodinidae</taxon>
        <taxon>Rotaria</taxon>
    </lineage>
</organism>
<dbReference type="EMBL" id="CAJOBR010000259">
    <property type="protein sequence ID" value="CAF4487742.1"/>
    <property type="molecule type" value="Genomic_DNA"/>
</dbReference>
<feature type="compositionally biased region" description="Basic residues" evidence="2">
    <location>
        <begin position="293"/>
        <end position="367"/>
    </location>
</feature>
<dbReference type="Proteomes" id="UP000663851">
    <property type="component" value="Unassembled WGS sequence"/>
</dbReference>
<evidence type="ECO:0000313" key="13">
    <source>
        <dbReference type="EMBL" id="CAF4487949.1"/>
    </source>
</evidence>
<dbReference type="EMBL" id="CAJNYU010002681">
    <property type="protein sequence ID" value="CAF3582341.1"/>
    <property type="molecule type" value="Genomic_DNA"/>
</dbReference>
<protein>
    <recommendedName>
        <fullName evidence="3">RRM domain-containing protein</fullName>
    </recommendedName>
</protein>
<dbReference type="Gene3D" id="3.30.70.330">
    <property type="match status" value="2"/>
</dbReference>
<dbReference type="OrthoDB" id="7763451at2759"/>
<dbReference type="GO" id="GO:0005654">
    <property type="term" value="C:nucleoplasm"/>
    <property type="evidence" value="ECO:0007669"/>
    <property type="project" value="TreeGrafter"/>
</dbReference>
<dbReference type="Proteomes" id="UP000663865">
    <property type="component" value="Unassembled WGS sequence"/>
</dbReference>
<dbReference type="EMBL" id="CAJNYT010005389">
    <property type="protein sequence ID" value="CAF3738881.1"/>
    <property type="molecule type" value="Genomic_DNA"/>
</dbReference>
<evidence type="ECO:0000256" key="1">
    <source>
        <dbReference type="PROSITE-ProRule" id="PRU00176"/>
    </source>
</evidence>
<evidence type="ECO:0000313" key="9">
    <source>
        <dbReference type="EMBL" id="CAF4266111.1"/>
    </source>
</evidence>
<evidence type="ECO:0000256" key="2">
    <source>
        <dbReference type="SAM" id="MobiDB-lite"/>
    </source>
</evidence>
<evidence type="ECO:0000313" key="6">
    <source>
        <dbReference type="EMBL" id="CAF3524585.1"/>
    </source>
</evidence>
<dbReference type="SUPFAM" id="SSF54928">
    <property type="entry name" value="RNA-binding domain, RBD"/>
    <property type="match status" value="2"/>
</dbReference>
<sequence length="380" mass="43318">MSTIVSHSKVVQVCNVSTTCQRDQLKALFNFFGRIDDAQLYPDSDTLTATINAKVGYIKFDRNDSVHAALNMTNTIFIDKPLIVTQVFENTIPDETDAMIYCAPLNPSITLLSGGPTWPSTVINRLIGQPQNPSYIETVDPELTDRNLPPYPPLPGTLDVTKVEEIRRTVYLSNIEKNVGLDVLHEFLSQIGEIRFIRAAYVDENAETRGAYVEFSEQPSIPKVLSINGFQFFGRPLLVNHATSCIIKPATVRGLRSDEEDMPFSRSRSRSVSVHKDSPAGEEVDATRENGRRSSRSRHRSSSRSKSRKKSSKSARSPKRRSRSRKRSRSKSRDRKRRSRSRDHHRRKKDSRKRSRSRSRSHSKGHRRSESSRKEKKSRH</sequence>
<dbReference type="InterPro" id="IPR012677">
    <property type="entry name" value="Nucleotide-bd_a/b_plait_sf"/>
</dbReference>
<dbReference type="Proteomes" id="UP000663838">
    <property type="component" value="Unassembled WGS sequence"/>
</dbReference>
<accession>A0A818IGJ7</accession>
<gene>
    <name evidence="7" type="ORF">FME351_LOCUS21018</name>
    <name evidence="8" type="ORF">GRG538_LOCUS30718</name>
    <name evidence="9" type="ORF">HFQ381_LOCUS11374</name>
    <name evidence="6" type="ORF">KIK155_LOCUS17115</name>
    <name evidence="4" type="ORF">LUA448_LOCUS686</name>
    <name evidence="12" type="ORF">QYT958_LOCUS3589</name>
    <name evidence="5" type="ORF">TIS948_LOCUS19064</name>
    <name evidence="13" type="ORF">TOA249_LOCUS2377</name>
    <name evidence="11" type="ORF">TSG867_LOCUS8629</name>
    <name evidence="10" type="ORF">UJA718_LOCUS14416</name>
</gene>
<evidence type="ECO:0000313" key="10">
    <source>
        <dbReference type="EMBL" id="CAF4329692.1"/>
    </source>
</evidence>
<dbReference type="InterPro" id="IPR035979">
    <property type="entry name" value="RBD_domain_sf"/>
</dbReference>
<dbReference type="AlphaFoldDB" id="A0A818IGJ7"/>
<evidence type="ECO:0000313" key="15">
    <source>
        <dbReference type="Proteomes" id="UP000663873"/>
    </source>
</evidence>
<dbReference type="Proteomes" id="UP000663833">
    <property type="component" value="Unassembled WGS sequence"/>
</dbReference>
<dbReference type="PANTHER" id="PTHR32343:SF22">
    <property type="entry name" value="LD29830P"/>
    <property type="match status" value="1"/>
</dbReference>
<reference evidence="6" key="1">
    <citation type="submission" date="2021-02" db="EMBL/GenBank/DDBJ databases">
        <authorList>
            <person name="Nowell W R."/>
        </authorList>
    </citation>
    <scope>NUCLEOTIDE SEQUENCE</scope>
</reference>
<feature type="region of interest" description="Disordered" evidence="2">
    <location>
        <begin position="257"/>
        <end position="380"/>
    </location>
</feature>
<dbReference type="EMBL" id="CAJNXB010003310">
    <property type="protein sequence ID" value="CAF3308585.1"/>
    <property type="molecule type" value="Genomic_DNA"/>
</dbReference>
<dbReference type="PROSITE" id="PS50102">
    <property type="entry name" value="RRM"/>
    <property type="match status" value="2"/>
</dbReference>
<feature type="compositionally biased region" description="Basic and acidic residues" evidence="2">
    <location>
        <begin position="274"/>
        <end position="292"/>
    </location>
</feature>
<dbReference type="EMBL" id="CAJOBP010002028">
    <property type="protein sequence ID" value="CAF4329692.1"/>
    <property type="molecule type" value="Genomic_DNA"/>
</dbReference>
<dbReference type="EMBL" id="CAJOBS010000075">
    <property type="protein sequence ID" value="CAF4487949.1"/>
    <property type="molecule type" value="Genomic_DNA"/>
</dbReference>
<dbReference type="GO" id="GO:0003723">
    <property type="term" value="F:RNA binding"/>
    <property type="evidence" value="ECO:0007669"/>
    <property type="project" value="UniProtKB-UniRule"/>
</dbReference>
<proteinExistence type="predicted"/>
<dbReference type="Proteomes" id="UP000663869">
    <property type="component" value="Unassembled WGS sequence"/>
</dbReference>